<dbReference type="PANTHER" id="PTHR28283">
    <property type="entry name" value="3',5'-CYCLIC-NUCLEOTIDE PHOSPHODIESTERASE 1"/>
    <property type="match status" value="1"/>
</dbReference>
<dbReference type="PANTHER" id="PTHR28283:SF1">
    <property type="entry name" value="3',5'-CYCLIC-NUCLEOTIDE PHOSPHODIESTERASE 1"/>
    <property type="match status" value="1"/>
</dbReference>
<dbReference type="Proteomes" id="UP000308768">
    <property type="component" value="Unassembled WGS sequence"/>
</dbReference>
<dbReference type="OrthoDB" id="249703at2759"/>
<sequence>MDFPLISKDSKRKPNGVPNGTEDGTRETRYSSPQGASRSPSTSLSEFSEPETTLLERGPFAGMSLPNTSARANAAHIVRSHVSTYLITHPHLDHLSGFAINTAAFHATSLPKRLAALPFTINAIKQHIFNDVIWPNLTDEDGGVGFVTFQRLIEGGNVMVGEGRGRGYIEVCDGLGVKGFGISHGNCMKGAGGSNASGHAQRGSNPDSYPRHASHGGDPGRSLSISQISQPGTPGGTLNHNYANNYQQEAQRQCVVDSSAYFIRDSATSHEILVFGDVEPDSLSLSPRTNIVWAEAAPKIAAGVLRGVFIECSYDDGQSDATLFGHLAPRHLVSELQNLAGMVKDAKLRRSEAKKGSKRKRDSYNGVTFELTENEDRKRRSIGERAVSEEARRKSLQDEPENDYDYFSSMAGDAGARNTAPHTPPQSACRLDEDVSTSPRTVTTAPALRAAAAATEDLPLKRLKVVVIHVKDTLTDGPHVSENILKQLNEHEAELRHQGIGLGCEFVISESGASYWF</sequence>
<protein>
    <recommendedName>
        <fullName evidence="4">3',5'-cyclic-nucleotide phosphodiesterase</fullName>
    </recommendedName>
</protein>
<keyword evidence="3" id="KW-1185">Reference proteome</keyword>
<feature type="compositionally biased region" description="Polar residues" evidence="1">
    <location>
        <begin position="30"/>
        <end position="46"/>
    </location>
</feature>
<organism evidence="2 3">
    <name type="scientific">Cryomyces minteri</name>
    <dbReference type="NCBI Taxonomy" id="331657"/>
    <lineage>
        <taxon>Eukaryota</taxon>
        <taxon>Fungi</taxon>
        <taxon>Dikarya</taxon>
        <taxon>Ascomycota</taxon>
        <taxon>Pezizomycotina</taxon>
        <taxon>Dothideomycetes</taxon>
        <taxon>Dothideomycetes incertae sedis</taxon>
        <taxon>Cryomyces</taxon>
    </lineage>
</organism>
<evidence type="ECO:0000313" key="3">
    <source>
        <dbReference type="Proteomes" id="UP000308768"/>
    </source>
</evidence>
<dbReference type="PRINTS" id="PR00388">
    <property type="entry name" value="PDIESTERASE2"/>
</dbReference>
<feature type="compositionally biased region" description="Basic and acidic residues" evidence="1">
    <location>
        <begin position="374"/>
        <end position="397"/>
    </location>
</feature>
<feature type="region of interest" description="Disordered" evidence="1">
    <location>
        <begin position="193"/>
        <end position="241"/>
    </location>
</feature>
<reference evidence="2 3" key="1">
    <citation type="submission" date="2017-03" db="EMBL/GenBank/DDBJ databases">
        <title>Genomes of endolithic fungi from Antarctica.</title>
        <authorList>
            <person name="Coleine C."/>
            <person name="Masonjones S."/>
            <person name="Stajich J.E."/>
        </authorList>
    </citation>
    <scope>NUCLEOTIDE SEQUENCE [LARGE SCALE GENOMIC DNA]</scope>
    <source>
        <strain evidence="2 3">CCFEE 5187</strain>
    </source>
</reference>
<evidence type="ECO:0000313" key="2">
    <source>
        <dbReference type="EMBL" id="TKA78153.1"/>
    </source>
</evidence>
<dbReference type="Pfam" id="PF02112">
    <property type="entry name" value="PDEase_II"/>
    <property type="match status" value="2"/>
</dbReference>
<feature type="compositionally biased region" description="Polar residues" evidence="1">
    <location>
        <begin position="223"/>
        <end position="241"/>
    </location>
</feature>
<name>A0A4U0XRW0_9PEZI</name>
<feature type="compositionally biased region" description="Polar residues" evidence="1">
    <location>
        <begin position="196"/>
        <end position="207"/>
    </location>
</feature>
<feature type="region of interest" description="Disordered" evidence="1">
    <location>
        <begin position="1"/>
        <end position="51"/>
    </location>
</feature>
<comment type="caution">
    <text evidence="2">The sequence shown here is derived from an EMBL/GenBank/DDBJ whole genome shotgun (WGS) entry which is preliminary data.</text>
</comment>
<dbReference type="EMBL" id="NAJN01000154">
    <property type="protein sequence ID" value="TKA78153.1"/>
    <property type="molecule type" value="Genomic_DNA"/>
</dbReference>
<dbReference type="GO" id="GO:1902660">
    <property type="term" value="P:negative regulation of glucose mediated signaling pathway"/>
    <property type="evidence" value="ECO:0007669"/>
    <property type="project" value="TreeGrafter"/>
</dbReference>
<evidence type="ECO:0000256" key="1">
    <source>
        <dbReference type="SAM" id="MobiDB-lite"/>
    </source>
</evidence>
<gene>
    <name evidence="2" type="ORF">B0A49_01717</name>
</gene>
<dbReference type="GO" id="GO:0047555">
    <property type="term" value="F:3',5'-cyclic-GMP phosphodiesterase activity"/>
    <property type="evidence" value="ECO:0007669"/>
    <property type="project" value="TreeGrafter"/>
</dbReference>
<evidence type="ECO:0008006" key="4">
    <source>
        <dbReference type="Google" id="ProtNLM"/>
    </source>
</evidence>
<dbReference type="CDD" id="cd07735">
    <property type="entry name" value="class_II_PDE_MBL-fold"/>
    <property type="match status" value="1"/>
</dbReference>
<proteinExistence type="predicted"/>
<dbReference type="InterPro" id="IPR000396">
    <property type="entry name" value="Pdiesterase2"/>
</dbReference>
<dbReference type="GO" id="GO:0006198">
    <property type="term" value="P:cAMP catabolic process"/>
    <property type="evidence" value="ECO:0007669"/>
    <property type="project" value="InterPro"/>
</dbReference>
<dbReference type="AlphaFoldDB" id="A0A4U0XRW0"/>
<feature type="region of interest" description="Disordered" evidence="1">
    <location>
        <begin position="374"/>
        <end position="440"/>
    </location>
</feature>
<dbReference type="STRING" id="331657.A0A4U0XRW0"/>
<dbReference type="GO" id="GO:0004115">
    <property type="term" value="F:3',5'-cyclic-AMP phosphodiesterase activity"/>
    <property type="evidence" value="ECO:0007669"/>
    <property type="project" value="InterPro"/>
</dbReference>
<accession>A0A4U0XRW0</accession>